<protein>
    <submittedName>
        <fullName evidence="2">Uncharacterized protein</fullName>
    </submittedName>
</protein>
<sequence length="100" mass="11021">DSSRADNVADANWIIPLFLSKYDWLLDNALIMACNSGVVTTEGWDFTFTVTFSLRKVSCSHFFTSKAPSFVLLSSIASKNGVPRKLSEETKDPVSISTPE</sequence>
<evidence type="ECO:0000313" key="2">
    <source>
        <dbReference type="EMBL" id="MCI40695.1"/>
    </source>
</evidence>
<proteinExistence type="predicted"/>
<dbReference type="Proteomes" id="UP000265520">
    <property type="component" value="Unassembled WGS sequence"/>
</dbReference>
<organism evidence="2 3">
    <name type="scientific">Trifolium medium</name>
    <dbReference type="NCBI Taxonomy" id="97028"/>
    <lineage>
        <taxon>Eukaryota</taxon>
        <taxon>Viridiplantae</taxon>
        <taxon>Streptophyta</taxon>
        <taxon>Embryophyta</taxon>
        <taxon>Tracheophyta</taxon>
        <taxon>Spermatophyta</taxon>
        <taxon>Magnoliopsida</taxon>
        <taxon>eudicotyledons</taxon>
        <taxon>Gunneridae</taxon>
        <taxon>Pentapetalae</taxon>
        <taxon>rosids</taxon>
        <taxon>fabids</taxon>
        <taxon>Fabales</taxon>
        <taxon>Fabaceae</taxon>
        <taxon>Papilionoideae</taxon>
        <taxon>50 kb inversion clade</taxon>
        <taxon>NPAAA clade</taxon>
        <taxon>Hologalegina</taxon>
        <taxon>IRL clade</taxon>
        <taxon>Trifolieae</taxon>
        <taxon>Trifolium</taxon>
    </lineage>
</organism>
<accession>A0A392RYK0</accession>
<name>A0A392RYK0_9FABA</name>
<dbReference type="EMBL" id="LXQA010282885">
    <property type="protein sequence ID" value="MCI40695.1"/>
    <property type="molecule type" value="Genomic_DNA"/>
</dbReference>
<evidence type="ECO:0000256" key="1">
    <source>
        <dbReference type="SAM" id="MobiDB-lite"/>
    </source>
</evidence>
<evidence type="ECO:0000313" key="3">
    <source>
        <dbReference type="Proteomes" id="UP000265520"/>
    </source>
</evidence>
<dbReference type="AlphaFoldDB" id="A0A392RYK0"/>
<feature type="non-terminal residue" evidence="2">
    <location>
        <position position="1"/>
    </location>
</feature>
<reference evidence="2 3" key="1">
    <citation type="journal article" date="2018" name="Front. Plant Sci.">
        <title>Red Clover (Trifolium pratense) and Zigzag Clover (T. medium) - A Picture of Genomic Similarities and Differences.</title>
        <authorList>
            <person name="Dluhosova J."/>
            <person name="Istvanek J."/>
            <person name="Nedelnik J."/>
            <person name="Repkova J."/>
        </authorList>
    </citation>
    <scope>NUCLEOTIDE SEQUENCE [LARGE SCALE GENOMIC DNA]</scope>
    <source>
        <strain evidence="3">cv. 10/8</strain>
        <tissue evidence="2">Leaf</tissue>
    </source>
</reference>
<feature type="region of interest" description="Disordered" evidence="1">
    <location>
        <begin position="81"/>
        <end position="100"/>
    </location>
</feature>
<comment type="caution">
    <text evidence="2">The sequence shown here is derived from an EMBL/GenBank/DDBJ whole genome shotgun (WGS) entry which is preliminary data.</text>
</comment>
<keyword evidence="3" id="KW-1185">Reference proteome</keyword>